<sequence length="232" mass="26571">MFIITTQVLRSSETACEKSWQWLIGFIETQGCLGIARKPHGTECLSLSISRPLKDTQILYHIKCLLGYGHVKLSMVGKYYVVNRKGLIDICPLDNLSGGAWLTGLMDGKGAFFVSLKHNPNTPEKKDISFSLAILQAEGFVLRPFFDKLGGSIRKNEKDHAFIWEVREKKALIRVMRLLKKHLLRTKKRVDFLKWCQALELINYKSGLRYSPNRGESLGWKTLRSLKRYPSL</sequence>
<dbReference type="InterPro" id="IPR004860">
    <property type="entry name" value="LAGLIDADG_dom"/>
</dbReference>
<dbReference type="RefSeq" id="YP_009159692.1">
    <property type="nucleotide sequence ID" value="NC_027614.1"/>
</dbReference>
<keyword evidence="2" id="KW-0496">Mitochondrion</keyword>
<dbReference type="Gene3D" id="3.10.28.10">
    <property type="entry name" value="Homing endonucleases"/>
    <property type="match status" value="2"/>
</dbReference>
<protein>
    <submittedName>
        <fullName evidence="2">Homing endonuclease</fullName>
    </submittedName>
</protein>
<dbReference type="GeneID" id="25077443"/>
<dbReference type="SUPFAM" id="SSF55608">
    <property type="entry name" value="Homing endonucleases"/>
    <property type="match status" value="2"/>
</dbReference>
<dbReference type="PANTHER" id="PTHR36181">
    <property type="entry name" value="INTRON-ENCODED ENDONUCLEASE AI3-RELATED"/>
    <property type="match status" value="1"/>
</dbReference>
<accession>A0A0U2E1R2</accession>
<dbReference type="GO" id="GO:0005739">
    <property type="term" value="C:mitochondrion"/>
    <property type="evidence" value="ECO:0007669"/>
    <property type="project" value="UniProtKB-ARBA"/>
</dbReference>
<organism evidence="2">
    <name type="scientific">Phymanthus crucifer</name>
    <name type="common">Red beaded anemone</name>
    <dbReference type="NCBI Taxonomy" id="1291152"/>
    <lineage>
        <taxon>Eukaryota</taxon>
        <taxon>Metazoa</taxon>
        <taxon>Cnidaria</taxon>
        <taxon>Anthozoa</taxon>
        <taxon>Hexacorallia</taxon>
        <taxon>Actiniaria</taxon>
        <taxon>Phymanthidae</taxon>
        <taxon>Phymanthus</taxon>
    </lineage>
</organism>
<keyword evidence="2" id="KW-0540">Nuclease</keyword>
<proteinExistence type="predicted"/>
<keyword evidence="2" id="KW-0378">Hydrolase</keyword>
<dbReference type="InterPro" id="IPR027434">
    <property type="entry name" value="Homing_endonucl"/>
</dbReference>
<keyword evidence="2" id="KW-0255">Endonuclease</keyword>
<dbReference type="CTD" id="4512"/>
<evidence type="ECO:0000259" key="1">
    <source>
        <dbReference type="Pfam" id="PF00961"/>
    </source>
</evidence>
<evidence type="ECO:0000313" key="2">
    <source>
        <dbReference type="EMBL" id="AKQ50985.1"/>
    </source>
</evidence>
<dbReference type="PANTHER" id="PTHR36181:SF3">
    <property type="entry name" value="INTRON-ENCODED DNA ENDONUCLEASE AI5 BETA"/>
    <property type="match status" value="1"/>
</dbReference>
<dbReference type="AlphaFoldDB" id="A0A0U2E1R2"/>
<dbReference type="EMBL" id="KR051007">
    <property type="protein sequence ID" value="AKQ50985.1"/>
    <property type="molecule type" value="Genomic_DNA"/>
</dbReference>
<dbReference type="GO" id="GO:0004519">
    <property type="term" value="F:endonuclease activity"/>
    <property type="evidence" value="ECO:0007669"/>
    <property type="project" value="UniProtKB-KW"/>
</dbReference>
<name>A0A0U2E1R2_PHYCF</name>
<feature type="domain" description="Homing endonuclease LAGLIDADG" evidence="1">
    <location>
        <begin position="102"/>
        <end position="198"/>
    </location>
</feature>
<dbReference type="InterPro" id="IPR051289">
    <property type="entry name" value="LAGLIDADG_Endonuclease"/>
</dbReference>
<geneLocation type="mitochondrion" evidence="2"/>
<reference evidence="2" key="1">
    <citation type="journal article" date="2015" name="Mitochondrial DNA">
        <title>Multiplexed pyrosequencing of nine sea anemone (Cnidaria: Anthozoa: Hexacorallia: Actiniaria) mitochondrial genomes.</title>
        <authorList>
            <person name="Foox J."/>
            <person name="Brugler M."/>
            <person name="Siddall M.E."/>
            <person name="Rodriguez E."/>
        </authorList>
    </citation>
    <scope>NUCLEOTIDE SEQUENCE</scope>
</reference>
<dbReference type="Pfam" id="PF00961">
    <property type="entry name" value="LAGLIDADG_1"/>
    <property type="match status" value="1"/>
</dbReference>